<gene>
    <name evidence="1" type="ORF">A7E75_00840</name>
</gene>
<protein>
    <submittedName>
        <fullName evidence="1">Uncharacterized protein</fullName>
    </submittedName>
</protein>
<evidence type="ECO:0000313" key="2">
    <source>
        <dbReference type="Proteomes" id="UP000182264"/>
    </source>
</evidence>
<dbReference type="KEGG" id="pace:A6070_09450"/>
<proteinExistence type="predicted"/>
<organism evidence="1 2">
    <name type="scientific">Syntrophotalea acetylenica</name>
    <name type="common">Pelobacter acetylenicus</name>
    <dbReference type="NCBI Taxonomy" id="29542"/>
    <lineage>
        <taxon>Bacteria</taxon>
        <taxon>Pseudomonadati</taxon>
        <taxon>Thermodesulfobacteriota</taxon>
        <taxon>Desulfuromonadia</taxon>
        <taxon>Desulfuromonadales</taxon>
        <taxon>Syntrophotaleaceae</taxon>
        <taxon>Syntrophotalea</taxon>
    </lineage>
</organism>
<dbReference type="OrthoDB" id="5848368at2"/>
<keyword evidence="2" id="KW-1185">Reference proteome</keyword>
<name>A0A1L3GCQ8_SYNAC</name>
<dbReference type="EMBL" id="CP015518">
    <property type="protein sequence ID" value="APG23730.1"/>
    <property type="molecule type" value="Genomic_DNA"/>
</dbReference>
<dbReference type="Proteomes" id="UP000182264">
    <property type="component" value="Chromosome"/>
</dbReference>
<dbReference type="AlphaFoldDB" id="A0A1L3GCQ8"/>
<accession>A0A1L3GCQ8</accession>
<dbReference type="RefSeq" id="WP_072285539.1">
    <property type="nucleotide sequence ID" value="NZ_CP015455.1"/>
</dbReference>
<evidence type="ECO:0000313" key="1">
    <source>
        <dbReference type="EMBL" id="APG23730.1"/>
    </source>
</evidence>
<reference evidence="1 2" key="1">
    <citation type="journal article" date="2017" name="Genome Announc.">
        <title>Complete Genome Sequences of Two Acetylene-Fermenting Pelobacter acetylenicus Strains.</title>
        <authorList>
            <person name="Sutton J.M."/>
            <person name="Baesman S.M."/>
            <person name="Fierst J.L."/>
            <person name="Poret-Peterson A.T."/>
            <person name="Oremland R.S."/>
            <person name="Dunlap D.S."/>
            <person name="Akob D.M."/>
        </authorList>
    </citation>
    <scope>NUCLEOTIDE SEQUENCE [LARGE SCALE GENOMIC DNA]</scope>
    <source>
        <strain evidence="1 2">DSM 3247</strain>
    </source>
</reference>
<sequence length="331" mass="37230">MNLFWSTRALTAAREDHLTEFLAAAIENSGPFRTAYTECILGDFSKLSGRAMPMIQEVKTQASFPGTTCCPDMLLTLSDGRKIACEHKLDALETMGPEKDPRAQLRRYLDLPIDGLLYVRTLWKPPSSEVINHPKYIRPKGREHFLWRDFFPLLSCETHVILDWLRDGFERLGFTPPHPSVGEMSGPDEEINLANRKNFAKLWQSTRSAAHSLGWKVTTGSIVELYLSNNSSSLASWIFISPAKFDRFLFRVTPNDGKIKAVISQLKQVAGQLSDRLEIKNYQISRKGGKEEVVDVTTSLRKLLGTEPQSPEGIEARLLGTVEPLLLALQT</sequence>